<keyword evidence="2" id="KW-0489">Methyltransferase</keyword>
<dbReference type="InterPro" id="IPR010426">
    <property type="entry name" value="MTTB_MeTrfase"/>
</dbReference>
<evidence type="ECO:0000313" key="4">
    <source>
        <dbReference type="EMBL" id="SVA73404.1"/>
    </source>
</evidence>
<dbReference type="AlphaFoldDB" id="A0A381Y8S1"/>
<gene>
    <name evidence="4" type="ORF">METZ01_LOCUS126258</name>
</gene>
<sequence length="513" mass="55917">MRRSRRERKTGKTVAKIVHNLPGSKTNTILPPTLGPPGFTFLDNTRIDQLRERTFSLLEEHGVFICHEKAVKALNKAGARVESDGQRVYFPRSLVEQAIKDTPKSVTLFGKTQEWDHDLPNPGGKFIMRTGTGAHGFVDGETGNYRKLVMADVATIAAVGNHLDQIGFISHPFVNGVPERTSDIHGFAELMSLTPKHVWIQPYETENVEYLMRICVLAAGGEAALRERPIASCIATSFTPLELKQMDVEAIIQASRHGMAIHACSLPTAGGTAPITMPGAVVLAAAEILSMLVLNQIVGSGTAVIATPLIFALDMRTGKSLQSSTEVLQGVSMSLQLMKQGFGLLTHTYGSGSDTPDVDSQSNAERSLLGQLVALSGADILGGVGQLECATVFSPVQAVIDNEIGQMLQNYLRTPKIDDESFAWELLKNIPQGGNFLANQHTLKHCRATLDPHVFLRQARDTYEAENRRNAQDNARDIFRNILNKDPLPGLPDETTVREIKKMVKAGDANILD</sequence>
<dbReference type="GO" id="GO:0008168">
    <property type="term" value="F:methyltransferase activity"/>
    <property type="evidence" value="ECO:0007669"/>
    <property type="project" value="UniProtKB-KW"/>
</dbReference>
<dbReference type="InterPro" id="IPR038601">
    <property type="entry name" value="MttB-like_sf"/>
</dbReference>
<dbReference type="EMBL" id="UINC01017643">
    <property type="protein sequence ID" value="SVA73404.1"/>
    <property type="molecule type" value="Genomic_DNA"/>
</dbReference>
<dbReference type="GO" id="GO:0032259">
    <property type="term" value="P:methylation"/>
    <property type="evidence" value="ECO:0007669"/>
    <property type="project" value="UniProtKB-KW"/>
</dbReference>
<proteinExistence type="inferred from homology"/>
<dbReference type="GO" id="GO:0015948">
    <property type="term" value="P:methanogenesis"/>
    <property type="evidence" value="ECO:0007669"/>
    <property type="project" value="InterPro"/>
</dbReference>
<comment type="similarity">
    <text evidence="1">Belongs to the trimethylamine methyltransferase family.</text>
</comment>
<name>A0A381Y8S1_9ZZZZ</name>
<evidence type="ECO:0000256" key="1">
    <source>
        <dbReference type="ARBA" id="ARBA00007137"/>
    </source>
</evidence>
<dbReference type="Gene3D" id="3.20.20.480">
    <property type="entry name" value="Trimethylamine methyltransferase-like"/>
    <property type="match status" value="1"/>
</dbReference>
<reference evidence="4" key="1">
    <citation type="submission" date="2018-05" db="EMBL/GenBank/DDBJ databases">
        <authorList>
            <person name="Lanie J.A."/>
            <person name="Ng W.-L."/>
            <person name="Kazmierczak K.M."/>
            <person name="Andrzejewski T.M."/>
            <person name="Davidsen T.M."/>
            <person name="Wayne K.J."/>
            <person name="Tettelin H."/>
            <person name="Glass J.I."/>
            <person name="Rusch D."/>
            <person name="Podicherti R."/>
            <person name="Tsui H.-C.T."/>
            <person name="Winkler M.E."/>
        </authorList>
    </citation>
    <scope>NUCLEOTIDE SEQUENCE</scope>
</reference>
<dbReference type="Pfam" id="PF06253">
    <property type="entry name" value="MTTB"/>
    <property type="match status" value="1"/>
</dbReference>
<protein>
    <recommendedName>
        <fullName evidence="5">Trimethylamine methyltransferase</fullName>
    </recommendedName>
</protein>
<organism evidence="4">
    <name type="scientific">marine metagenome</name>
    <dbReference type="NCBI Taxonomy" id="408172"/>
    <lineage>
        <taxon>unclassified sequences</taxon>
        <taxon>metagenomes</taxon>
        <taxon>ecological metagenomes</taxon>
    </lineage>
</organism>
<keyword evidence="3" id="KW-0808">Transferase</keyword>
<evidence type="ECO:0008006" key="5">
    <source>
        <dbReference type="Google" id="ProtNLM"/>
    </source>
</evidence>
<accession>A0A381Y8S1</accession>
<evidence type="ECO:0000256" key="2">
    <source>
        <dbReference type="ARBA" id="ARBA00022603"/>
    </source>
</evidence>
<evidence type="ECO:0000256" key="3">
    <source>
        <dbReference type="ARBA" id="ARBA00022679"/>
    </source>
</evidence>